<accession>A0A2S2PEN4</accession>
<evidence type="ECO:0000256" key="8">
    <source>
        <dbReference type="ARBA" id="ARBA00023224"/>
    </source>
</evidence>
<feature type="chain" id="PRO_5015764922" evidence="9">
    <location>
        <begin position="25"/>
        <end position="156"/>
    </location>
</feature>
<organism evidence="10">
    <name type="scientific">Schizaphis graminum</name>
    <name type="common">Green bug aphid</name>
    <dbReference type="NCBI Taxonomy" id="13262"/>
    <lineage>
        <taxon>Eukaryota</taxon>
        <taxon>Metazoa</taxon>
        <taxon>Ecdysozoa</taxon>
        <taxon>Arthropoda</taxon>
        <taxon>Hexapoda</taxon>
        <taxon>Insecta</taxon>
        <taxon>Pterygota</taxon>
        <taxon>Neoptera</taxon>
        <taxon>Paraneoptera</taxon>
        <taxon>Hemiptera</taxon>
        <taxon>Sternorrhyncha</taxon>
        <taxon>Aphidomorpha</taxon>
        <taxon>Aphidoidea</taxon>
        <taxon>Aphididae</taxon>
        <taxon>Aphidini</taxon>
        <taxon>Schizaphis</taxon>
    </lineage>
</organism>
<evidence type="ECO:0000256" key="5">
    <source>
        <dbReference type="ARBA" id="ARBA00022989"/>
    </source>
</evidence>
<keyword evidence="3" id="KW-0812">Transmembrane</keyword>
<evidence type="ECO:0000256" key="3">
    <source>
        <dbReference type="ARBA" id="ARBA00022692"/>
    </source>
</evidence>
<evidence type="ECO:0000256" key="9">
    <source>
        <dbReference type="SAM" id="SignalP"/>
    </source>
</evidence>
<proteinExistence type="predicted"/>
<feature type="signal peptide" evidence="9">
    <location>
        <begin position="1"/>
        <end position="24"/>
    </location>
</feature>
<dbReference type="AlphaFoldDB" id="A0A2S2PEN4"/>
<comment type="subcellular location">
    <subcellularLocation>
        <location evidence="1">Membrane</location>
        <topology evidence="1">Multi-pass membrane protein</topology>
    </subcellularLocation>
</comment>
<dbReference type="Pfam" id="PF02949">
    <property type="entry name" value="7tm_6"/>
    <property type="match status" value="1"/>
</dbReference>
<keyword evidence="5" id="KW-1133">Transmembrane helix</keyword>
<evidence type="ECO:0000256" key="4">
    <source>
        <dbReference type="ARBA" id="ARBA00022725"/>
    </source>
</evidence>
<dbReference type="GO" id="GO:0007165">
    <property type="term" value="P:signal transduction"/>
    <property type="evidence" value="ECO:0007669"/>
    <property type="project" value="UniProtKB-KW"/>
</dbReference>
<dbReference type="EMBL" id="GGMR01015243">
    <property type="protein sequence ID" value="MBY27862.1"/>
    <property type="molecule type" value="Transcribed_RNA"/>
</dbReference>
<sequence>MDSLYFLLWAYLLILACLKPGSETVLNLIKMGSSVVFIASRLFIYCYLFENINIQRELVNFSIYSCNWTKMDLKFKKLLLFAMRMNNANQILIRASPKKIINLQLFANILSTSFNMVPVLLKTTNSENHKSQETLKLKTLFHLNMFNTINNLKKTT</sequence>
<keyword evidence="2" id="KW-0716">Sensory transduction</keyword>
<evidence type="ECO:0000256" key="7">
    <source>
        <dbReference type="ARBA" id="ARBA00023170"/>
    </source>
</evidence>
<keyword evidence="4" id="KW-0552">Olfaction</keyword>
<keyword evidence="9" id="KW-0732">Signal</keyword>
<evidence type="ECO:0000256" key="2">
    <source>
        <dbReference type="ARBA" id="ARBA00022606"/>
    </source>
</evidence>
<reference evidence="10" key="1">
    <citation type="submission" date="2018-04" db="EMBL/GenBank/DDBJ databases">
        <title>Transcriptome of Schizaphis graminum biotype I.</title>
        <authorList>
            <person name="Scully E.D."/>
            <person name="Geib S.M."/>
            <person name="Palmer N.A."/>
            <person name="Koch K."/>
            <person name="Bradshaw J."/>
            <person name="Heng-Moss T."/>
            <person name="Sarath G."/>
        </authorList>
    </citation>
    <scope>NUCLEOTIDE SEQUENCE</scope>
</reference>
<evidence type="ECO:0000313" key="10">
    <source>
        <dbReference type="EMBL" id="MBY27862.1"/>
    </source>
</evidence>
<keyword evidence="6" id="KW-0472">Membrane</keyword>
<protein>
    <submittedName>
        <fullName evidence="10">Uncharacterized protein</fullName>
    </submittedName>
</protein>
<evidence type="ECO:0000256" key="6">
    <source>
        <dbReference type="ARBA" id="ARBA00023136"/>
    </source>
</evidence>
<dbReference type="GO" id="GO:0016020">
    <property type="term" value="C:membrane"/>
    <property type="evidence" value="ECO:0007669"/>
    <property type="project" value="UniProtKB-SubCell"/>
</dbReference>
<name>A0A2S2PEN4_SCHGA</name>
<gene>
    <name evidence="10" type="ORF">g.104205</name>
</gene>
<dbReference type="GO" id="GO:0005549">
    <property type="term" value="F:odorant binding"/>
    <property type="evidence" value="ECO:0007669"/>
    <property type="project" value="InterPro"/>
</dbReference>
<dbReference type="InterPro" id="IPR004117">
    <property type="entry name" value="7tm6_olfct_rcpt"/>
</dbReference>
<dbReference type="GO" id="GO:0004984">
    <property type="term" value="F:olfactory receptor activity"/>
    <property type="evidence" value="ECO:0007669"/>
    <property type="project" value="InterPro"/>
</dbReference>
<evidence type="ECO:0000256" key="1">
    <source>
        <dbReference type="ARBA" id="ARBA00004141"/>
    </source>
</evidence>
<keyword evidence="7" id="KW-0675">Receptor</keyword>
<keyword evidence="8" id="KW-0807">Transducer</keyword>